<feature type="active site" description="Nucleophile; methyl group acceptor" evidence="8">
    <location>
        <position position="143"/>
    </location>
</feature>
<dbReference type="RefSeq" id="WP_285931436.1">
    <property type="nucleotide sequence ID" value="NZ_JASTZU010000027.1"/>
</dbReference>
<dbReference type="Pfam" id="PF02870">
    <property type="entry name" value="Methyltransf_1N"/>
    <property type="match status" value="1"/>
</dbReference>
<dbReference type="InterPro" id="IPR036388">
    <property type="entry name" value="WH-like_DNA-bd_sf"/>
</dbReference>
<dbReference type="PANTHER" id="PTHR10815:SF5">
    <property type="entry name" value="METHYLATED-DNA--PROTEIN-CYSTEINE METHYLTRANSFERASE"/>
    <property type="match status" value="1"/>
</dbReference>
<evidence type="ECO:0000256" key="4">
    <source>
        <dbReference type="ARBA" id="ARBA00022679"/>
    </source>
</evidence>
<comment type="catalytic activity">
    <reaction evidence="7 8">
        <text>a 6-O-methyl-2'-deoxyguanosine in DNA + L-cysteinyl-[protein] = S-methyl-L-cysteinyl-[protein] + a 2'-deoxyguanosine in DNA</text>
        <dbReference type="Rhea" id="RHEA:24000"/>
        <dbReference type="Rhea" id="RHEA-COMP:10131"/>
        <dbReference type="Rhea" id="RHEA-COMP:10132"/>
        <dbReference type="Rhea" id="RHEA-COMP:11367"/>
        <dbReference type="Rhea" id="RHEA-COMP:11368"/>
        <dbReference type="ChEBI" id="CHEBI:29950"/>
        <dbReference type="ChEBI" id="CHEBI:82612"/>
        <dbReference type="ChEBI" id="CHEBI:85445"/>
        <dbReference type="ChEBI" id="CHEBI:85448"/>
        <dbReference type="EC" id="2.1.1.63"/>
    </reaction>
</comment>
<comment type="function">
    <text evidence="8">Involved in the cellular defense against the biological effects of O6-methylguanine (O6-MeG) and O4-methylthymine (O4-MeT) in DNA. Repairs the methylated nucleobase in DNA by stoichiometrically transferring the methyl group to a cysteine residue in the enzyme. This is a suicide reaction: the enzyme is irreversibly inactivated.</text>
</comment>
<evidence type="ECO:0000256" key="6">
    <source>
        <dbReference type="ARBA" id="ARBA00023204"/>
    </source>
</evidence>
<dbReference type="InterPro" id="IPR023546">
    <property type="entry name" value="MGMT"/>
</dbReference>
<dbReference type="InterPro" id="IPR008332">
    <property type="entry name" value="MethylG_MeTrfase_N"/>
</dbReference>
<dbReference type="InterPro" id="IPR001497">
    <property type="entry name" value="MethylDNA_cys_MeTrfase_AS"/>
</dbReference>
<gene>
    <name evidence="11" type="ORF">QQS35_08075</name>
</gene>
<dbReference type="Proteomes" id="UP001235343">
    <property type="component" value="Unassembled WGS sequence"/>
</dbReference>
<comment type="caution">
    <text evidence="11">The sequence shown here is derived from an EMBL/GenBank/DDBJ whole genome shotgun (WGS) entry which is preliminary data.</text>
</comment>
<keyword evidence="2 8" id="KW-0963">Cytoplasm</keyword>
<dbReference type="CDD" id="cd06445">
    <property type="entry name" value="ATase"/>
    <property type="match status" value="1"/>
</dbReference>
<evidence type="ECO:0000313" key="12">
    <source>
        <dbReference type="Proteomes" id="UP001235343"/>
    </source>
</evidence>
<keyword evidence="3 8" id="KW-0489">Methyltransferase</keyword>
<sequence>MGNQSYLYYDEMETPVGPLTIIMTNKGLCRIDFGEMKQLSSVLHTWSKRFFLSSSIVKDPSRFDQVKKQLIEYFQEERQEFSIDYHLLGTPFQQKVWEALIKEIPYGETRSYKDVAKCIQAPKAIRAVGGAINKNPLSIIIPCHRVIGSNGALVGYNGGMEKKKHLLRLEKTLV</sequence>
<keyword evidence="12" id="KW-1185">Reference proteome</keyword>
<feature type="domain" description="Methylguanine DNA methyltransferase ribonuclease-like" evidence="10">
    <location>
        <begin position="7"/>
        <end position="83"/>
    </location>
</feature>
<dbReference type="InterPro" id="IPR036631">
    <property type="entry name" value="MGMT_N_sf"/>
</dbReference>
<evidence type="ECO:0000256" key="7">
    <source>
        <dbReference type="ARBA" id="ARBA00049348"/>
    </source>
</evidence>
<feature type="domain" description="Methylated-DNA-[protein]-cysteine S-methyltransferase DNA binding" evidence="9">
    <location>
        <begin position="91"/>
        <end position="171"/>
    </location>
</feature>
<evidence type="ECO:0000256" key="8">
    <source>
        <dbReference type="HAMAP-Rule" id="MF_00772"/>
    </source>
</evidence>
<evidence type="ECO:0000259" key="9">
    <source>
        <dbReference type="Pfam" id="PF01035"/>
    </source>
</evidence>
<dbReference type="InterPro" id="IPR014048">
    <property type="entry name" value="MethylDNA_cys_MeTrfase_DNA-bd"/>
</dbReference>
<evidence type="ECO:0000256" key="3">
    <source>
        <dbReference type="ARBA" id="ARBA00022603"/>
    </source>
</evidence>
<keyword evidence="5 8" id="KW-0227">DNA damage</keyword>
<evidence type="ECO:0000256" key="1">
    <source>
        <dbReference type="ARBA" id="ARBA00001286"/>
    </source>
</evidence>
<protein>
    <recommendedName>
        <fullName evidence="8">Methylated-DNA--protein-cysteine methyltransferase</fullName>
        <ecNumber evidence="8">2.1.1.63</ecNumber>
    </recommendedName>
    <alternativeName>
        <fullName evidence="8">6-O-methylguanine-DNA methyltransferase</fullName>
        <shortName evidence="8">MGMT</shortName>
    </alternativeName>
    <alternativeName>
        <fullName evidence="8">O-6-methylguanine-DNA-alkyltransferase</fullName>
    </alternativeName>
</protein>
<dbReference type="PANTHER" id="PTHR10815">
    <property type="entry name" value="METHYLATED-DNA--PROTEIN-CYSTEINE METHYLTRANSFERASE"/>
    <property type="match status" value="1"/>
</dbReference>
<dbReference type="EMBL" id="JASTZU010000027">
    <property type="protein sequence ID" value="MDL4840399.1"/>
    <property type="molecule type" value="Genomic_DNA"/>
</dbReference>
<comment type="similarity">
    <text evidence="8">Belongs to the MGMT family.</text>
</comment>
<evidence type="ECO:0000313" key="11">
    <source>
        <dbReference type="EMBL" id="MDL4840399.1"/>
    </source>
</evidence>
<dbReference type="SUPFAM" id="SSF53155">
    <property type="entry name" value="Methylated DNA-protein cysteine methyltransferase domain"/>
    <property type="match status" value="1"/>
</dbReference>
<evidence type="ECO:0000259" key="10">
    <source>
        <dbReference type="Pfam" id="PF02870"/>
    </source>
</evidence>
<keyword evidence="4 8" id="KW-0808">Transferase</keyword>
<keyword evidence="6 8" id="KW-0234">DNA repair</keyword>
<name>A0ABT7L3H4_9BACI</name>
<dbReference type="PROSITE" id="PS00374">
    <property type="entry name" value="MGMT"/>
    <property type="match status" value="1"/>
</dbReference>
<dbReference type="SUPFAM" id="SSF46767">
    <property type="entry name" value="Methylated DNA-protein cysteine methyltransferase, C-terminal domain"/>
    <property type="match status" value="1"/>
</dbReference>
<dbReference type="EC" id="2.1.1.63" evidence="8"/>
<dbReference type="Pfam" id="PF01035">
    <property type="entry name" value="DNA_binding_1"/>
    <property type="match status" value="1"/>
</dbReference>
<proteinExistence type="inferred from homology"/>
<accession>A0ABT7L3H4</accession>
<comment type="subcellular location">
    <subcellularLocation>
        <location evidence="8">Cytoplasm</location>
    </subcellularLocation>
</comment>
<comment type="catalytic activity">
    <reaction evidence="1 8">
        <text>a 4-O-methyl-thymidine in DNA + L-cysteinyl-[protein] = a thymidine in DNA + S-methyl-L-cysteinyl-[protein]</text>
        <dbReference type="Rhea" id="RHEA:53428"/>
        <dbReference type="Rhea" id="RHEA-COMP:10131"/>
        <dbReference type="Rhea" id="RHEA-COMP:10132"/>
        <dbReference type="Rhea" id="RHEA-COMP:13555"/>
        <dbReference type="Rhea" id="RHEA-COMP:13556"/>
        <dbReference type="ChEBI" id="CHEBI:29950"/>
        <dbReference type="ChEBI" id="CHEBI:82612"/>
        <dbReference type="ChEBI" id="CHEBI:137386"/>
        <dbReference type="ChEBI" id="CHEBI:137387"/>
        <dbReference type="EC" id="2.1.1.63"/>
    </reaction>
</comment>
<comment type="miscellaneous">
    <text evidence="8">This enzyme catalyzes only one turnover and therefore is not strictly catalytic. According to one definition, an enzyme is a biocatalyst that acts repeatedly and over many reaction cycles.</text>
</comment>
<dbReference type="HAMAP" id="MF_00772">
    <property type="entry name" value="OGT"/>
    <property type="match status" value="1"/>
</dbReference>
<dbReference type="NCBIfam" id="TIGR00589">
    <property type="entry name" value="ogt"/>
    <property type="match status" value="1"/>
</dbReference>
<dbReference type="GO" id="GO:0003908">
    <property type="term" value="F:methylated-DNA-[protein]-cysteine S-methyltransferase activity"/>
    <property type="evidence" value="ECO:0007669"/>
    <property type="project" value="UniProtKB-EC"/>
</dbReference>
<evidence type="ECO:0000256" key="2">
    <source>
        <dbReference type="ARBA" id="ARBA00022490"/>
    </source>
</evidence>
<dbReference type="Gene3D" id="3.30.160.70">
    <property type="entry name" value="Methylated DNA-protein cysteine methyltransferase domain"/>
    <property type="match status" value="1"/>
</dbReference>
<organism evidence="11 12">
    <name type="scientific">Aquibacillus rhizosphaerae</name>
    <dbReference type="NCBI Taxonomy" id="3051431"/>
    <lineage>
        <taxon>Bacteria</taxon>
        <taxon>Bacillati</taxon>
        <taxon>Bacillota</taxon>
        <taxon>Bacilli</taxon>
        <taxon>Bacillales</taxon>
        <taxon>Bacillaceae</taxon>
        <taxon>Aquibacillus</taxon>
    </lineage>
</organism>
<dbReference type="GO" id="GO:0032259">
    <property type="term" value="P:methylation"/>
    <property type="evidence" value="ECO:0007669"/>
    <property type="project" value="UniProtKB-KW"/>
</dbReference>
<dbReference type="Gene3D" id="1.10.10.10">
    <property type="entry name" value="Winged helix-like DNA-binding domain superfamily/Winged helix DNA-binding domain"/>
    <property type="match status" value="1"/>
</dbReference>
<reference evidence="11 12" key="1">
    <citation type="submission" date="2023-06" db="EMBL/GenBank/DDBJ databases">
        <title>Aquibacillus rhizosphaerae LR5S19.</title>
        <authorList>
            <person name="Sun J.-Q."/>
        </authorList>
    </citation>
    <scope>NUCLEOTIDE SEQUENCE [LARGE SCALE GENOMIC DNA]</scope>
    <source>
        <strain evidence="11 12">LR5S19</strain>
    </source>
</reference>
<evidence type="ECO:0000256" key="5">
    <source>
        <dbReference type="ARBA" id="ARBA00022763"/>
    </source>
</evidence>
<dbReference type="InterPro" id="IPR036217">
    <property type="entry name" value="MethylDNA_cys_MeTrfase_DNAb"/>
</dbReference>